<organism evidence="2 3">
    <name type="scientific">Aequorivita antarctica</name>
    <dbReference type="NCBI Taxonomy" id="153266"/>
    <lineage>
        <taxon>Bacteria</taxon>
        <taxon>Pseudomonadati</taxon>
        <taxon>Bacteroidota</taxon>
        <taxon>Flavobacteriia</taxon>
        <taxon>Flavobacteriales</taxon>
        <taxon>Flavobacteriaceae</taxon>
        <taxon>Aequorivita</taxon>
    </lineage>
</organism>
<proteinExistence type="predicted"/>
<dbReference type="RefSeq" id="WP_146743997.1">
    <property type="nucleotide sequence ID" value="NZ_UEGI01000009.1"/>
</dbReference>
<name>A0A5C6YYL5_9FLAO</name>
<evidence type="ECO:0000256" key="1">
    <source>
        <dbReference type="SAM" id="Phobius"/>
    </source>
</evidence>
<comment type="caution">
    <text evidence="2">The sequence shown here is derived from an EMBL/GenBank/DDBJ whole genome shotgun (WGS) entry which is preliminary data.</text>
</comment>
<dbReference type="Proteomes" id="UP000321497">
    <property type="component" value="Unassembled WGS sequence"/>
</dbReference>
<protein>
    <submittedName>
        <fullName evidence="2">Uncharacterized protein</fullName>
    </submittedName>
</protein>
<feature type="transmembrane region" description="Helical" evidence="1">
    <location>
        <begin position="33"/>
        <end position="54"/>
    </location>
</feature>
<evidence type="ECO:0000313" key="2">
    <source>
        <dbReference type="EMBL" id="TXD72141.1"/>
    </source>
</evidence>
<dbReference type="EMBL" id="VORT01000010">
    <property type="protein sequence ID" value="TXD72141.1"/>
    <property type="molecule type" value="Genomic_DNA"/>
</dbReference>
<gene>
    <name evidence="2" type="ORF">ESU54_13915</name>
</gene>
<accession>A0A5C6YYL5</accession>
<keyword evidence="1" id="KW-0472">Membrane</keyword>
<keyword evidence="1" id="KW-0812">Transmembrane</keyword>
<keyword evidence="1" id="KW-1133">Transmembrane helix</keyword>
<sequence>MNKTLTIIAIGFLIINLFFFKNAETLNGGRAMIYIFIFPLFWILTLITVGILAYKNRKEWFSNEMKVSTIILLILCTPLSIWGFSSLARPEMELSGTSYNPRNGIIIKSETWNYNSGQTSVTKFWKLDTENWTGYDDSEYKKDSIWVYYDKKGDTLRIEKYKNDQLVENKEMKK</sequence>
<dbReference type="OrthoDB" id="7342920at2"/>
<dbReference type="AlphaFoldDB" id="A0A5C6YYL5"/>
<reference evidence="2 3" key="1">
    <citation type="submission" date="2019-08" db="EMBL/GenBank/DDBJ databases">
        <title>Genome of Aequorivita antarctica SW49 (type strain).</title>
        <authorList>
            <person name="Bowman J.P."/>
        </authorList>
    </citation>
    <scope>NUCLEOTIDE SEQUENCE [LARGE SCALE GENOMIC DNA]</scope>
    <source>
        <strain evidence="2 3">SW49</strain>
    </source>
</reference>
<evidence type="ECO:0000313" key="3">
    <source>
        <dbReference type="Proteomes" id="UP000321497"/>
    </source>
</evidence>
<feature type="transmembrane region" description="Helical" evidence="1">
    <location>
        <begin position="66"/>
        <end position="85"/>
    </location>
</feature>
<keyword evidence="3" id="KW-1185">Reference proteome</keyword>